<gene>
    <name evidence="2" type="ORF">JEQ47_14360</name>
</gene>
<organism evidence="2 3">
    <name type="scientific">Devosia sediminis</name>
    <dbReference type="NCBI Taxonomy" id="2798801"/>
    <lineage>
        <taxon>Bacteria</taxon>
        <taxon>Pseudomonadati</taxon>
        <taxon>Pseudomonadota</taxon>
        <taxon>Alphaproteobacteria</taxon>
        <taxon>Hyphomicrobiales</taxon>
        <taxon>Devosiaceae</taxon>
        <taxon>Devosia</taxon>
    </lineage>
</organism>
<dbReference type="Proteomes" id="UP000602124">
    <property type="component" value="Unassembled WGS sequence"/>
</dbReference>
<feature type="chain" id="PRO_5038125380" description="PepSY domain-containing protein" evidence="1">
    <location>
        <begin position="23"/>
        <end position="201"/>
    </location>
</feature>
<reference evidence="2" key="1">
    <citation type="submission" date="2020-12" db="EMBL/GenBank/DDBJ databases">
        <title>Devosia sp. MSA67 isolated from Mo River.</title>
        <authorList>
            <person name="Ma F."/>
            <person name="Zi Z."/>
        </authorList>
    </citation>
    <scope>NUCLEOTIDE SEQUENCE</scope>
    <source>
        <strain evidence="2">MSA67</strain>
    </source>
</reference>
<keyword evidence="3" id="KW-1185">Reference proteome</keyword>
<dbReference type="AlphaFoldDB" id="A0A934IZ48"/>
<evidence type="ECO:0008006" key="4">
    <source>
        <dbReference type="Google" id="ProtNLM"/>
    </source>
</evidence>
<name>A0A934IZ48_9HYPH</name>
<proteinExistence type="predicted"/>
<evidence type="ECO:0000313" key="2">
    <source>
        <dbReference type="EMBL" id="MBJ3785906.1"/>
    </source>
</evidence>
<keyword evidence="1" id="KW-0732">Signal</keyword>
<accession>A0A934IZ48</accession>
<dbReference type="RefSeq" id="WP_198877125.1">
    <property type="nucleotide sequence ID" value="NZ_JAEKMH010000003.1"/>
</dbReference>
<evidence type="ECO:0000256" key="1">
    <source>
        <dbReference type="SAM" id="SignalP"/>
    </source>
</evidence>
<sequence length="201" mass="22768">MRRLAFSLALLVAGAVPGLAFDADTEAVLDRLKTGKLVHIDDIATLMMASERWCYFEQDGECSWSDIYLSIEGTDATYEISNPWTEEIDISFVDHGELRDNRYICEIGFDWVPSVRAYEREDGDAIEGRALEALRQEIASTITTADNSDCFDYVYRGADAETEIVTLLQRQYVDGETDPANDVEVKLYFDKDAAEALGWYW</sequence>
<evidence type="ECO:0000313" key="3">
    <source>
        <dbReference type="Proteomes" id="UP000602124"/>
    </source>
</evidence>
<dbReference type="EMBL" id="JAEKMH010000003">
    <property type="protein sequence ID" value="MBJ3785906.1"/>
    <property type="molecule type" value="Genomic_DNA"/>
</dbReference>
<comment type="caution">
    <text evidence="2">The sequence shown here is derived from an EMBL/GenBank/DDBJ whole genome shotgun (WGS) entry which is preliminary data.</text>
</comment>
<feature type="signal peptide" evidence="1">
    <location>
        <begin position="1"/>
        <end position="22"/>
    </location>
</feature>
<protein>
    <recommendedName>
        <fullName evidence="4">PepSY domain-containing protein</fullName>
    </recommendedName>
</protein>